<dbReference type="PANTHER" id="PTHR30231">
    <property type="entry name" value="DNA POLYMERASE III SUBUNIT EPSILON"/>
    <property type="match status" value="1"/>
</dbReference>
<dbReference type="InterPro" id="IPR036397">
    <property type="entry name" value="RNaseH_sf"/>
</dbReference>
<name>A0A9P0NU05_ACAOB</name>
<reference evidence="5" key="1">
    <citation type="submission" date="2022-03" db="EMBL/GenBank/DDBJ databases">
        <authorList>
            <person name="Sayadi A."/>
        </authorList>
    </citation>
    <scope>NUCLEOTIDE SEQUENCE</scope>
</reference>
<dbReference type="CDD" id="cd06127">
    <property type="entry name" value="DEDDh"/>
    <property type="match status" value="1"/>
</dbReference>
<keyword evidence="2" id="KW-0378">Hydrolase</keyword>
<dbReference type="InterPro" id="IPR057617">
    <property type="entry name" value="PML_C"/>
</dbReference>
<evidence type="ECO:0000256" key="2">
    <source>
        <dbReference type="ARBA" id="ARBA00022801"/>
    </source>
</evidence>
<dbReference type="OrthoDB" id="6781877at2759"/>
<dbReference type="InterPro" id="IPR054362">
    <property type="entry name" value="Exu_RNase_H-like"/>
</dbReference>
<organism evidence="5 6">
    <name type="scientific">Acanthoscelides obtectus</name>
    <name type="common">Bean weevil</name>
    <name type="synonym">Bruchus obtectus</name>
    <dbReference type="NCBI Taxonomy" id="200917"/>
    <lineage>
        <taxon>Eukaryota</taxon>
        <taxon>Metazoa</taxon>
        <taxon>Ecdysozoa</taxon>
        <taxon>Arthropoda</taxon>
        <taxon>Hexapoda</taxon>
        <taxon>Insecta</taxon>
        <taxon>Pterygota</taxon>
        <taxon>Neoptera</taxon>
        <taxon>Endopterygota</taxon>
        <taxon>Coleoptera</taxon>
        <taxon>Polyphaga</taxon>
        <taxon>Cucujiformia</taxon>
        <taxon>Chrysomeloidea</taxon>
        <taxon>Chrysomelidae</taxon>
        <taxon>Bruchinae</taxon>
        <taxon>Bruchini</taxon>
        <taxon>Acanthoscelides</taxon>
    </lineage>
</organism>
<keyword evidence="3" id="KW-0269">Exonuclease</keyword>
<dbReference type="Gene3D" id="3.30.420.10">
    <property type="entry name" value="Ribonuclease H-like superfamily/Ribonuclease H"/>
    <property type="match status" value="1"/>
</dbReference>
<keyword evidence="6" id="KW-1185">Reference proteome</keyword>
<keyword evidence="1" id="KW-0540">Nuclease</keyword>
<evidence type="ECO:0000313" key="6">
    <source>
        <dbReference type="Proteomes" id="UP001152888"/>
    </source>
</evidence>
<dbReference type="GO" id="GO:0008408">
    <property type="term" value="F:3'-5' exonuclease activity"/>
    <property type="evidence" value="ECO:0007669"/>
    <property type="project" value="TreeGrafter"/>
</dbReference>
<dbReference type="Pfam" id="PF22123">
    <property type="entry name" value="Exu_RNase_H_like"/>
    <property type="match status" value="1"/>
</dbReference>
<accession>A0A9P0NU05</accession>
<protein>
    <recommendedName>
        <fullName evidence="4">Exonuclease domain-containing protein</fullName>
    </recommendedName>
</protein>
<evidence type="ECO:0000256" key="3">
    <source>
        <dbReference type="ARBA" id="ARBA00022839"/>
    </source>
</evidence>
<dbReference type="EMBL" id="CAKOFQ010006664">
    <property type="protein sequence ID" value="CAH1956193.1"/>
    <property type="molecule type" value="Genomic_DNA"/>
</dbReference>
<comment type="caution">
    <text evidence="5">The sequence shown here is derived from an EMBL/GenBank/DDBJ whole genome shotgun (WGS) entry which is preliminary data.</text>
</comment>
<dbReference type="Proteomes" id="UP001152888">
    <property type="component" value="Unassembled WGS sequence"/>
</dbReference>
<dbReference type="Pfam" id="PF25244">
    <property type="entry name" value="PML_C"/>
    <property type="match status" value="1"/>
</dbReference>
<sequence length="315" mass="35176">MAMERAAVPVEDTKTSLVIPEENNIQPDCFVIVDLETSGFRAYAEIVQIAAKCGSEEFSAYMTPKYMIDPQASEVHGLQLDCKGRLVNMRTGDIVPTRSSNEVALEFLNFLRKCGKKVVLVGHNIVRFDGPRIVRFMENHCLVTEFCSLIHGMVDSLPLLRQGKVGRLSLLASTYLTGVEWQVHLENAHDALHDCILVAGLLDHFNVTPEIMLRCVYSIRDFMERQLYNARKNTYSFELMPLTQVGVSKNMIGQIAGAGVTMEELRELYIRSGKEGIAECLSVQVSGAPRVTAHKASINKITSFFESPVVENIDF</sequence>
<feature type="domain" description="Exonuclease" evidence="4">
    <location>
        <begin position="29"/>
        <end position="211"/>
    </location>
</feature>
<dbReference type="PANTHER" id="PTHR30231:SF4">
    <property type="entry name" value="PROTEIN NEN2"/>
    <property type="match status" value="1"/>
</dbReference>
<gene>
    <name evidence="5" type="ORF">ACAOBT_LOCUS1444</name>
</gene>
<dbReference type="InterPro" id="IPR013520">
    <property type="entry name" value="Ribonucl_H"/>
</dbReference>
<evidence type="ECO:0000259" key="4">
    <source>
        <dbReference type="SMART" id="SM00479"/>
    </source>
</evidence>
<dbReference type="GO" id="GO:0003676">
    <property type="term" value="F:nucleic acid binding"/>
    <property type="evidence" value="ECO:0007669"/>
    <property type="project" value="InterPro"/>
</dbReference>
<dbReference type="SUPFAM" id="SSF53098">
    <property type="entry name" value="Ribonuclease H-like"/>
    <property type="match status" value="1"/>
</dbReference>
<dbReference type="InterPro" id="IPR012337">
    <property type="entry name" value="RNaseH-like_sf"/>
</dbReference>
<evidence type="ECO:0000256" key="1">
    <source>
        <dbReference type="ARBA" id="ARBA00022722"/>
    </source>
</evidence>
<dbReference type="SMART" id="SM00479">
    <property type="entry name" value="EXOIII"/>
    <property type="match status" value="1"/>
</dbReference>
<dbReference type="AlphaFoldDB" id="A0A9P0NU05"/>
<proteinExistence type="predicted"/>
<evidence type="ECO:0000313" key="5">
    <source>
        <dbReference type="EMBL" id="CAH1956193.1"/>
    </source>
</evidence>